<keyword evidence="4" id="KW-1003">Cell membrane</keyword>
<dbReference type="PANTHER" id="PTHR32507">
    <property type="entry name" value="NA(+)/H(+) ANTIPORTER 1"/>
    <property type="match status" value="1"/>
</dbReference>
<dbReference type="EMBL" id="JRKN01000039">
    <property type="protein sequence ID" value="KGJ02385.1"/>
    <property type="molecule type" value="Genomic_DNA"/>
</dbReference>
<keyword evidence="14" id="KW-1185">Reference proteome</keyword>
<dbReference type="AlphaFoldDB" id="A0A099EVG7"/>
<dbReference type="PANTHER" id="PTHR32507:SF8">
    <property type="entry name" value="CNH1P"/>
    <property type="match status" value="1"/>
</dbReference>
<feature type="transmembrane region" description="Helical" evidence="10">
    <location>
        <begin position="277"/>
        <end position="294"/>
    </location>
</feature>
<accession>A0A099EVG7</accession>
<dbReference type="Pfam" id="PF00999">
    <property type="entry name" value="Na_H_Exchanger"/>
    <property type="match status" value="1"/>
</dbReference>
<name>A0A099EVG7_9RHOB</name>
<feature type="transmembrane region" description="Helical" evidence="10">
    <location>
        <begin position="333"/>
        <end position="354"/>
    </location>
</feature>
<reference evidence="13 15" key="3">
    <citation type="submission" date="2016-10" db="EMBL/GenBank/DDBJ databases">
        <authorList>
            <person name="de Groot N.N."/>
        </authorList>
    </citation>
    <scope>NUCLEOTIDE SEQUENCE [LARGE SCALE GENOMIC DNA]</scope>
    <source>
        <strain evidence="13 15">CGMCC 1.6117</strain>
    </source>
</reference>
<organism evidence="12 14">
    <name type="scientific">Paracoccus halophilus</name>
    <dbReference type="NCBI Taxonomy" id="376733"/>
    <lineage>
        <taxon>Bacteria</taxon>
        <taxon>Pseudomonadati</taxon>
        <taxon>Pseudomonadota</taxon>
        <taxon>Alphaproteobacteria</taxon>
        <taxon>Rhodobacterales</taxon>
        <taxon>Paracoccaceae</taxon>
        <taxon>Paracoccus</taxon>
    </lineage>
</organism>
<feature type="transmembrane region" description="Helical" evidence="10">
    <location>
        <begin position="366"/>
        <end position="384"/>
    </location>
</feature>
<dbReference type="GO" id="GO:0015297">
    <property type="term" value="F:antiporter activity"/>
    <property type="evidence" value="ECO:0007669"/>
    <property type="project" value="UniProtKB-KW"/>
</dbReference>
<keyword evidence="3" id="KW-0050">Antiport</keyword>
<dbReference type="eggNOG" id="COG0025">
    <property type="taxonomic scope" value="Bacteria"/>
</dbReference>
<reference evidence="12 14" key="2">
    <citation type="submission" date="2014-10" db="EMBL/GenBank/DDBJ databases">
        <title>Paracoccus sanguinis sp. nov., isolated from clinical specimens of New York State patients.</title>
        <authorList>
            <person name="Mingle L.A."/>
            <person name="Cole J.A."/>
            <person name="Lapierre P."/>
            <person name="Musser K.A."/>
        </authorList>
    </citation>
    <scope>NUCLEOTIDE SEQUENCE [LARGE SCALE GENOMIC DNA]</scope>
    <source>
        <strain evidence="12 14">JCM 14014</strain>
    </source>
</reference>
<evidence type="ECO:0000256" key="9">
    <source>
        <dbReference type="SAM" id="MobiDB-lite"/>
    </source>
</evidence>
<gene>
    <name evidence="12" type="ORF">IT41_17675</name>
    <name evidence="13" type="ORF">SAMN04487972_13323</name>
</gene>
<dbReference type="EMBL" id="FOJO01000033">
    <property type="protein sequence ID" value="SFA61112.1"/>
    <property type="molecule type" value="Genomic_DNA"/>
</dbReference>
<keyword evidence="5 10" id="KW-0812">Transmembrane</keyword>
<protein>
    <submittedName>
        <fullName evidence="13">Sodium/proton antiporter, CPA1 family</fullName>
    </submittedName>
</protein>
<dbReference type="Proteomes" id="UP000029846">
    <property type="component" value="Unassembled WGS sequence"/>
</dbReference>
<evidence type="ECO:0000256" key="1">
    <source>
        <dbReference type="ARBA" id="ARBA00004651"/>
    </source>
</evidence>
<evidence type="ECO:0000313" key="15">
    <source>
        <dbReference type="Proteomes" id="UP000182312"/>
    </source>
</evidence>
<feature type="transmembrane region" description="Helical" evidence="10">
    <location>
        <begin position="90"/>
        <end position="110"/>
    </location>
</feature>
<evidence type="ECO:0000256" key="3">
    <source>
        <dbReference type="ARBA" id="ARBA00022449"/>
    </source>
</evidence>
<proteinExistence type="predicted"/>
<evidence type="ECO:0000313" key="14">
    <source>
        <dbReference type="Proteomes" id="UP000029846"/>
    </source>
</evidence>
<dbReference type="RefSeq" id="WP_036743659.1">
    <property type="nucleotide sequence ID" value="NZ_FOJO01000033.1"/>
</dbReference>
<reference evidence="12 14" key="1">
    <citation type="submission" date="2014-09" db="EMBL/GenBank/DDBJ databases">
        <authorList>
            <person name="McGinnis J.M."/>
            <person name="Wolfgang W.J."/>
        </authorList>
    </citation>
    <scope>NUCLEOTIDE SEQUENCE [LARGE SCALE GENOMIC DNA]</scope>
    <source>
        <strain evidence="12 14">JCM 14014</strain>
    </source>
</reference>
<feature type="domain" description="Cation/H+ exchanger transmembrane" evidence="11">
    <location>
        <begin position="17"/>
        <end position="388"/>
    </location>
</feature>
<evidence type="ECO:0000256" key="4">
    <source>
        <dbReference type="ARBA" id="ARBA00022475"/>
    </source>
</evidence>
<dbReference type="STRING" id="376733.SAMN04487972_13323"/>
<evidence type="ECO:0000256" key="8">
    <source>
        <dbReference type="ARBA" id="ARBA00023136"/>
    </source>
</evidence>
<dbReference type="Gene3D" id="1.20.1530.20">
    <property type="match status" value="1"/>
</dbReference>
<evidence type="ECO:0000313" key="12">
    <source>
        <dbReference type="EMBL" id="KGJ02385.1"/>
    </source>
</evidence>
<keyword evidence="2" id="KW-0813">Transport</keyword>
<dbReference type="InterPro" id="IPR038770">
    <property type="entry name" value="Na+/solute_symporter_sf"/>
</dbReference>
<feature type="transmembrane region" description="Helical" evidence="10">
    <location>
        <begin position="192"/>
        <end position="214"/>
    </location>
</feature>
<dbReference type="GO" id="GO:0005886">
    <property type="term" value="C:plasma membrane"/>
    <property type="evidence" value="ECO:0007669"/>
    <property type="project" value="UniProtKB-SubCell"/>
</dbReference>
<evidence type="ECO:0000256" key="6">
    <source>
        <dbReference type="ARBA" id="ARBA00022989"/>
    </source>
</evidence>
<dbReference type="GO" id="GO:1902600">
    <property type="term" value="P:proton transmembrane transport"/>
    <property type="evidence" value="ECO:0007669"/>
    <property type="project" value="InterPro"/>
</dbReference>
<evidence type="ECO:0000313" key="13">
    <source>
        <dbReference type="EMBL" id="SFA61112.1"/>
    </source>
</evidence>
<keyword evidence="6 10" id="KW-1133">Transmembrane helix</keyword>
<evidence type="ECO:0000256" key="7">
    <source>
        <dbReference type="ARBA" id="ARBA00023065"/>
    </source>
</evidence>
<feature type="transmembrane region" description="Helical" evidence="10">
    <location>
        <begin position="226"/>
        <end position="257"/>
    </location>
</feature>
<evidence type="ECO:0000256" key="10">
    <source>
        <dbReference type="SAM" id="Phobius"/>
    </source>
</evidence>
<evidence type="ECO:0000256" key="2">
    <source>
        <dbReference type="ARBA" id="ARBA00022448"/>
    </source>
</evidence>
<evidence type="ECO:0000259" key="11">
    <source>
        <dbReference type="Pfam" id="PF00999"/>
    </source>
</evidence>
<feature type="transmembrane region" description="Helical" evidence="10">
    <location>
        <begin position="306"/>
        <end position="327"/>
    </location>
</feature>
<sequence>MFILASFVLLIYGFSLISKQVERTRITAPIVFTVMGILAGGATRGLEPDPLSLQIFLNVAELGLVLLLFTDGSQVSYQFRGGLRSLPGRLLSVGMLLSIALGMGVALLLFGELSIWEAGILAAILAPTDAGLGKAIVSDERVPLRIRQALNVEAGLNDGLSVPFLLFFIALAIGTGAEGENVTLVQYFIEQFGYGALIGLVIGGVGGRLFAAASRRDWIGSGYRELGFAALPILCVLASEISGASMFIAAFIAGLAVPRPNPDERDLAAHSIAFAENWGEMINLTVFFLFGLLVAGEWQGLRPVHFLYAALSLTLIRMVPVALALAGTGLHRATLLFMGWFGPRGLASIVLGLVYLEHAAGQHAPAIRLTVIATVLASILLHGLSAKPGARRLGGVMDRLPADIPEKLRRDQAAPAPRDASPKG</sequence>
<dbReference type="Proteomes" id="UP000182312">
    <property type="component" value="Unassembled WGS sequence"/>
</dbReference>
<comment type="subcellular location">
    <subcellularLocation>
        <location evidence="1">Cell membrane</location>
        <topology evidence="1">Multi-pass membrane protein</topology>
    </subcellularLocation>
</comment>
<keyword evidence="8 10" id="KW-0472">Membrane</keyword>
<feature type="transmembrane region" description="Helical" evidence="10">
    <location>
        <begin position="158"/>
        <end position="177"/>
    </location>
</feature>
<evidence type="ECO:0000256" key="5">
    <source>
        <dbReference type="ARBA" id="ARBA00022692"/>
    </source>
</evidence>
<feature type="region of interest" description="Disordered" evidence="9">
    <location>
        <begin position="404"/>
        <end position="424"/>
    </location>
</feature>
<keyword evidence="7" id="KW-0406">Ion transport</keyword>
<feature type="compositionally biased region" description="Low complexity" evidence="9">
    <location>
        <begin position="413"/>
        <end position="424"/>
    </location>
</feature>
<dbReference type="InterPro" id="IPR006153">
    <property type="entry name" value="Cation/H_exchanger_TM"/>
</dbReference>